<feature type="transmembrane region" description="Helical" evidence="8">
    <location>
        <begin position="217"/>
        <end position="239"/>
    </location>
</feature>
<organism evidence="10 11">
    <name type="scientific">Mastigocoleus testarum BC008</name>
    <dbReference type="NCBI Taxonomy" id="371196"/>
    <lineage>
        <taxon>Bacteria</taxon>
        <taxon>Bacillati</taxon>
        <taxon>Cyanobacteriota</taxon>
        <taxon>Cyanophyceae</taxon>
        <taxon>Nostocales</taxon>
        <taxon>Hapalosiphonaceae</taxon>
        <taxon>Mastigocoleus</taxon>
    </lineage>
</organism>
<evidence type="ECO:0000313" key="9">
    <source>
        <dbReference type="EMBL" id="KST63959.1"/>
    </source>
</evidence>
<evidence type="ECO:0000256" key="4">
    <source>
        <dbReference type="ARBA" id="ARBA00022692"/>
    </source>
</evidence>
<keyword evidence="4 8" id="KW-0812">Transmembrane</keyword>
<dbReference type="InterPro" id="IPR019127">
    <property type="entry name" value="Exosortase"/>
</dbReference>
<accession>A0A0V7ZJF8</accession>
<dbReference type="Proteomes" id="UP000053372">
    <property type="component" value="Unassembled WGS sequence"/>
</dbReference>
<keyword evidence="7 8" id="KW-0472">Membrane</keyword>
<keyword evidence="11" id="KW-1185">Reference proteome</keyword>
<dbReference type="InterPro" id="IPR022505">
    <property type="entry name" value="Exosortase_cyanobac"/>
</dbReference>
<dbReference type="EMBL" id="LMTZ01000118">
    <property type="protein sequence ID" value="KST64669.1"/>
    <property type="molecule type" value="Genomic_DNA"/>
</dbReference>
<feature type="transmembrane region" description="Helical" evidence="8">
    <location>
        <begin position="193"/>
        <end position="210"/>
    </location>
</feature>
<feature type="transmembrane region" description="Helical" evidence="8">
    <location>
        <begin position="122"/>
        <end position="142"/>
    </location>
</feature>
<feature type="transmembrane region" description="Helical" evidence="8">
    <location>
        <begin position="71"/>
        <end position="89"/>
    </location>
</feature>
<dbReference type="NCBIfam" id="TIGR03763">
    <property type="entry name" value="cyanoexo_CrtA"/>
    <property type="match status" value="1"/>
</dbReference>
<evidence type="ECO:0000256" key="8">
    <source>
        <dbReference type="SAM" id="Phobius"/>
    </source>
</evidence>
<dbReference type="GO" id="GO:0008233">
    <property type="term" value="F:peptidase activity"/>
    <property type="evidence" value="ECO:0007669"/>
    <property type="project" value="UniProtKB-KW"/>
</dbReference>
<evidence type="ECO:0000313" key="11">
    <source>
        <dbReference type="Proteomes" id="UP000053372"/>
    </source>
</evidence>
<evidence type="ECO:0000256" key="3">
    <source>
        <dbReference type="ARBA" id="ARBA00022670"/>
    </source>
</evidence>
<comment type="subcellular location">
    <subcellularLocation>
        <location evidence="1">Cell membrane</location>
        <topology evidence="1">Multi-pass membrane protein</topology>
    </subcellularLocation>
</comment>
<proteinExistence type="predicted"/>
<evidence type="ECO:0000256" key="5">
    <source>
        <dbReference type="ARBA" id="ARBA00022801"/>
    </source>
</evidence>
<dbReference type="GO" id="GO:0005886">
    <property type="term" value="C:plasma membrane"/>
    <property type="evidence" value="ECO:0007669"/>
    <property type="project" value="UniProtKB-SubCell"/>
</dbReference>
<dbReference type="NCBIfam" id="TIGR04178">
    <property type="entry name" value="exo_archaeo"/>
    <property type="match status" value="1"/>
</dbReference>
<feature type="transmembrane region" description="Helical" evidence="8">
    <location>
        <begin position="259"/>
        <end position="277"/>
    </location>
</feature>
<protein>
    <submittedName>
        <fullName evidence="10">Cyanoexosortase A</fullName>
    </submittedName>
</protein>
<dbReference type="AlphaFoldDB" id="A0A0V7ZJF8"/>
<comment type="caution">
    <text evidence="10">The sequence shown here is derived from an EMBL/GenBank/DDBJ whole genome shotgun (WGS) entry which is preliminary data.</text>
</comment>
<keyword evidence="3" id="KW-0645">Protease</keyword>
<feature type="transmembrane region" description="Helical" evidence="8">
    <location>
        <begin position="15"/>
        <end position="36"/>
    </location>
</feature>
<dbReference type="EMBL" id="LMTZ01000129">
    <property type="protein sequence ID" value="KST63959.1"/>
    <property type="molecule type" value="Genomic_DNA"/>
</dbReference>
<feature type="transmembrane region" description="Helical" evidence="8">
    <location>
        <begin position="96"/>
        <end position="116"/>
    </location>
</feature>
<evidence type="ECO:0000256" key="7">
    <source>
        <dbReference type="ARBA" id="ARBA00023136"/>
    </source>
</evidence>
<evidence type="ECO:0000256" key="1">
    <source>
        <dbReference type="ARBA" id="ARBA00004651"/>
    </source>
</evidence>
<gene>
    <name evidence="9" type="ORF">BC008_39860</name>
    <name evidence="10" type="ORF">BC008_40835</name>
</gene>
<dbReference type="RefSeq" id="WP_058184138.1">
    <property type="nucleotide sequence ID" value="NZ_LMTZ01000118.1"/>
</dbReference>
<evidence type="ECO:0000313" key="10">
    <source>
        <dbReference type="EMBL" id="KST64669.1"/>
    </source>
</evidence>
<feature type="transmembrane region" description="Helical" evidence="8">
    <location>
        <begin position="43"/>
        <end position="59"/>
    </location>
</feature>
<reference evidence="10 11" key="1">
    <citation type="journal article" date="2015" name="Genome Announc.">
        <title>Draft Genome of the Euendolithic (true boring) Cyanobacterium Mastigocoleus testarum strain BC008.</title>
        <authorList>
            <person name="Guida B.S."/>
            <person name="Garcia-Pichel F."/>
        </authorList>
    </citation>
    <scope>NUCLEOTIDE SEQUENCE [LARGE SCALE GENOMIC DNA]</scope>
    <source>
        <strain evidence="10 11">BC008</strain>
    </source>
</reference>
<sequence>MRIKLHNMVVAKFKLLQYLLLATGIGLIAIHLNLVWKSDNSSLLGTSVLFWTAICFLVWEKRNNLNLESDIFSGFFGFSLITLLLLKTASMTSFGGFLYLLPFVYAFACALLASGFKGLRQYAGELFALFILGLPKLLPLNLINTFLSPITAKLSAFLLWYTGFDVLRSGVYIHLPSANQSIEVASGCSGSEQILHMLGLGILFIIIFPLNRLPKIFLPIVAAIIGFVVNAARVALMVVILKGDNQEAFEYWHHGDGSLLFSTIAVSVFGLFCWFILGQGKSKNGDVTPLSK</sequence>
<name>A0A0V7ZJF8_9CYAN</name>
<dbReference type="InterPro" id="IPR026392">
    <property type="entry name" value="Exo/Archaeosortase_dom"/>
</dbReference>
<keyword evidence="5" id="KW-0378">Hydrolase</keyword>
<evidence type="ECO:0000256" key="6">
    <source>
        <dbReference type="ARBA" id="ARBA00022989"/>
    </source>
</evidence>
<keyword evidence="6 8" id="KW-1133">Transmembrane helix</keyword>
<dbReference type="Pfam" id="PF09721">
    <property type="entry name" value="Exosortase_EpsH"/>
    <property type="match status" value="1"/>
</dbReference>
<evidence type="ECO:0000256" key="2">
    <source>
        <dbReference type="ARBA" id="ARBA00022475"/>
    </source>
</evidence>
<dbReference type="GO" id="GO:0006508">
    <property type="term" value="P:proteolysis"/>
    <property type="evidence" value="ECO:0007669"/>
    <property type="project" value="UniProtKB-KW"/>
</dbReference>
<keyword evidence="2" id="KW-1003">Cell membrane</keyword>